<feature type="transmembrane region" description="Helical" evidence="2">
    <location>
        <begin position="55"/>
        <end position="78"/>
    </location>
</feature>
<keyword evidence="2" id="KW-0812">Transmembrane</keyword>
<evidence type="ECO:0000256" key="1">
    <source>
        <dbReference type="SAM" id="MobiDB-lite"/>
    </source>
</evidence>
<sequence length="305" mass="33620">MADIAYLAASTPNPTNTLCTVLAKGCAWTGALAVPFSSLLFFLRIKGIYHNSRVILVMFSLLWLSTWSTLLFPISYTIKRGNFDQWAWCWVPQLHRWSCIPFIALAIFDTAVVSAITARVALNNQAKSFGEKINFIIFAEDISHVARSLLRSGQVYYITTLGVNIVVVAIILSSTQAPLVRMTAGVFSLAFQNIMACRVFRLLRFGQIQDDPTSATIFPHNIVPRSAHLTLIHSQSSESLEIVDDNHVYADDQSEKGSRSSHPTIRLQPGSSSAMVKISVHKETEVVVDPDPAELSSSDLGHGNI</sequence>
<keyword evidence="4" id="KW-1185">Reference proteome</keyword>
<dbReference type="AlphaFoldDB" id="A0AAW0FNV2"/>
<evidence type="ECO:0000313" key="4">
    <source>
        <dbReference type="Proteomes" id="UP001385951"/>
    </source>
</evidence>
<comment type="caution">
    <text evidence="3">The sequence shown here is derived from an EMBL/GenBank/DDBJ whole genome shotgun (WGS) entry which is preliminary data.</text>
</comment>
<keyword evidence="2" id="KW-0472">Membrane</keyword>
<feature type="transmembrane region" description="Helical" evidence="2">
    <location>
        <begin position="21"/>
        <end position="43"/>
    </location>
</feature>
<dbReference type="EMBL" id="JASBNA010000064">
    <property type="protein sequence ID" value="KAK7679066.1"/>
    <property type="molecule type" value="Genomic_DNA"/>
</dbReference>
<reference evidence="3 4" key="1">
    <citation type="submission" date="2022-09" db="EMBL/GenBank/DDBJ databases">
        <authorList>
            <person name="Palmer J.M."/>
        </authorList>
    </citation>
    <scope>NUCLEOTIDE SEQUENCE [LARGE SCALE GENOMIC DNA]</scope>
    <source>
        <strain evidence="3 4">DSM 7382</strain>
    </source>
</reference>
<proteinExistence type="predicted"/>
<dbReference type="Proteomes" id="UP001385951">
    <property type="component" value="Unassembled WGS sequence"/>
</dbReference>
<protein>
    <submittedName>
        <fullName evidence="3">Uncharacterized protein</fullName>
    </submittedName>
</protein>
<keyword evidence="2" id="KW-1133">Transmembrane helix</keyword>
<accession>A0AAW0FNV2</accession>
<gene>
    <name evidence="3" type="ORF">QCA50_018011</name>
</gene>
<evidence type="ECO:0000313" key="3">
    <source>
        <dbReference type="EMBL" id="KAK7679066.1"/>
    </source>
</evidence>
<evidence type="ECO:0000256" key="2">
    <source>
        <dbReference type="SAM" id="Phobius"/>
    </source>
</evidence>
<feature type="transmembrane region" description="Helical" evidence="2">
    <location>
        <begin position="100"/>
        <end position="122"/>
    </location>
</feature>
<organism evidence="3 4">
    <name type="scientific">Cerrena zonata</name>
    <dbReference type="NCBI Taxonomy" id="2478898"/>
    <lineage>
        <taxon>Eukaryota</taxon>
        <taxon>Fungi</taxon>
        <taxon>Dikarya</taxon>
        <taxon>Basidiomycota</taxon>
        <taxon>Agaricomycotina</taxon>
        <taxon>Agaricomycetes</taxon>
        <taxon>Polyporales</taxon>
        <taxon>Cerrenaceae</taxon>
        <taxon>Cerrena</taxon>
    </lineage>
</organism>
<feature type="region of interest" description="Disordered" evidence="1">
    <location>
        <begin position="251"/>
        <end position="272"/>
    </location>
</feature>
<name>A0AAW0FNV2_9APHY</name>
<feature type="transmembrane region" description="Helical" evidence="2">
    <location>
        <begin position="155"/>
        <end position="173"/>
    </location>
</feature>